<feature type="chain" id="PRO_5025403607" evidence="2">
    <location>
        <begin position="19"/>
        <end position="257"/>
    </location>
</feature>
<evidence type="ECO:0000313" key="3">
    <source>
        <dbReference type="EMBL" id="VGO16761.1"/>
    </source>
</evidence>
<name>A0A6C2UBE1_PONDE</name>
<evidence type="ECO:0000256" key="1">
    <source>
        <dbReference type="ARBA" id="ARBA00008728"/>
    </source>
</evidence>
<dbReference type="InterPro" id="IPR018013">
    <property type="entry name" value="Channel_Tsx-like"/>
</dbReference>
<dbReference type="Pfam" id="PF03502">
    <property type="entry name" value="Channel_Tsx"/>
    <property type="match status" value="1"/>
</dbReference>
<dbReference type="EMBL" id="CAAHFG010000004">
    <property type="protein sequence ID" value="VGO16761.1"/>
    <property type="molecule type" value="Genomic_DNA"/>
</dbReference>
<dbReference type="Gene3D" id="2.40.230.20">
    <property type="entry name" value="Nucleoside-specific channel-forming protein, Tsx-like"/>
    <property type="match status" value="1"/>
</dbReference>
<evidence type="ECO:0000256" key="2">
    <source>
        <dbReference type="SAM" id="SignalP"/>
    </source>
</evidence>
<dbReference type="GO" id="GO:0009279">
    <property type="term" value="C:cell outer membrane"/>
    <property type="evidence" value="ECO:0007669"/>
    <property type="project" value="InterPro"/>
</dbReference>
<proteinExistence type="inferred from homology"/>
<dbReference type="SUPFAM" id="SSF111364">
    <property type="entry name" value="Tsx-like channel"/>
    <property type="match status" value="1"/>
</dbReference>
<keyword evidence="2" id="KW-0732">Signal</keyword>
<feature type="signal peptide" evidence="2">
    <location>
        <begin position="1"/>
        <end position="18"/>
    </location>
</feature>
<gene>
    <name evidence="3" type="primary">tsx</name>
    <name evidence="3" type="ORF">PDESU_05353</name>
</gene>
<comment type="similarity">
    <text evidence="1">Belongs to the nucleoside-specific channel-forming outer membrane porin (Tsx) (TC 1.B.10) family.</text>
</comment>
<evidence type="ECO:0000313" key="4">
    <source>
        <dbReference type="Proteomes" id="UP000366872"/>
    </source>
</evidence>
<organism evidence="3 4">
    <name type="scientific">Pontiella desulfatans</name>
    <dbReference type="NCBI Taxonomy" id="2750659"/>
    <lineage>
        <taxon>Bacteria</taxon>
        <taxon>Pseudomonadati</taxon>
        <taxon>Kiritimatiellota</taxon>
        <taxon>Kiritimatiellia</taxon>
        <taxon>Kiritimatiellales</taxon>
        <taxon>Pontiellaceae</taxon>
        <taxon>Pontiella</taxon>
    </lineage>
</organism>
<sequence>MKRIITALVAASAASTFAGDFIQWTDTSVSLLAGTGFEVDPEDQTTVTLEHANGWEYGDFFWFNDFIYFNGDQNSAGDDASYYGEIAPRFSLNKMTGKDLSVAFIKDWLIATCYEYGRGVNLDEYGHNMLVGAGVDLDVPGMDFVQLNAYQRFDLKGGNGESIQLTGVWKYSRPMGKTTFIFDGFLDWVVNDDGLYSKNLHFCPQVKFDIGTLWGWNPNRLNVGVEYDYWSNKYGIKDSNVFPTTQSAISLLVKSHF</sequence>
<protein>
    <submittedName>
        <fullName evidence="3">Nucleoside-specific channel-forming protein tsx</fullName>
    </submittedName>
</protein>
<dbReference type="RefSeq" id="WP_136082287.1">
    <property type="nucleotide sequence ID" value="NZ_CAAHFG010000004.1"/>
</dbReference>
<reference evidence="3 4" key="1">
    <citation type="submission" date="2019-04" db="EMBL/GenBank/DDBJ databases">
        <authorList>
            <person name="Van Vliet M D."/>
        </authorList>
    </citation>
    <scope>NUCLEOTIDE SEQUENCE [LARGE SCALE GENOMIC DNA]</scope>
    <source>
        <strain evidence="3 4">F1</strain>
    </source>
</reference>
<dbReference type="Proteomes" id="UP000366872">
    <property type="component" value="Unassembled WGS sequence"/>
</dbReference>
<keyword evidence="4" id="KW-1185">Reference proteome</keyword>
<dbReference type="AlphaFoldDB" id="A0A6C2UBE1"/>
<accession>A0A6C2UBE1</accession>
<dbReference type="InterPro" id="IPR036777">
    <property type="entry name" value="Channel_Tsx-like_sf"/>
</dbReference>